<evidence type="ECO:0000256" key="4">
    <source>
        <dbReference type="SAM" id="SignalP"/>
    </source>
</evidence>
<keyword evidence="7" id="KW-1185">Reference proteome</keyword>
<dbReference type="Pfam" id="PF00954">
    <property type="entry name" value="S_locus_glycop"/>
    <property type="match status" value="1"/>
</dbReference>
<accession>A0AAP0GZ73</accession>
<evidence type="ECO:0000256" key="2">
    <source>
        <dbReference type="ARBA" id="ARBA00023157"/>
    </source>
</evidence>
<dbReference type="InterPro" id="IPR000858">
    <property type="entry name" value="S_locus_glycoprot_dom"/>
</dbReference>
<evidence type="ECO:0000256" key="1">
    <source>
        <dbReference type="ARBA" id="ARBA00022729"/>
    </source>
</evidence>
<dbReference type="EMBL" id="JBCNJP010000017">
    <property type="protein sequence ID" value="KAK9064215.1"/>
    <property type="molecule type" value="Genomic_DNA"/>
</dbReference>
<dbReference type="PROSITE" id="PS50927">
    <property type="entry name" value="BULB_LECTIN"/>
    <property type="match status" value="1"/>
</dbReference>
<dbReference type="CDD" id="cd00028">
    <property type="entry name" value="B_lectin"/>
    <property type="match status" value="1"/>
</dbReference>
<evidence type="ECO:0000256" key="3">
    <source>
        <dbReference type="ARBA" id="ARBA00023180"/>
    </source>
</evidence>
<organism evidence="6 7">
    <name type="scientific">Deinandra increscens subsp. villosa</name>
    <dbReference type="NCBI Taxonomy" id="3103831"/>
    <lineage>
        <taxon>Eukaryota</taxon>
        <taxon>Viridiplantae</taxon>
        <taxon>Streptophyta</taxon>
        <taxon>Embryophyta</taxon>
        <taxon>Tracheophyta</taxon>
        <taxon>Spermatophyta</taxon>
        <taxon>Magnoliopsida</taxon>
        <taxon>eudicotyledons</taxon>
        <taxon>Gunneridae</taxon>
        <taxon>Pentapetalae</taxon>
        <taxon>asterids</taxon>
        <taxon>campanulids</taxon>
        <taxon>Asterales</taxon>
        <taxon>Asteraceae</taxon>
        <taxon>Asteroideae</taxon>
        <taxon>Heliantheae alliance</taxon>
        <taxon>Madieae</taxon>
        <taxon>Madiinae</taxon>
        <taxon>Deinandra</taxon>
    </lineage>
</organism>
<evidence type="ECO:0000259" key="5">
    <source>
        <dbReference type="PROSITE" id="PS50927"/>
    </source>
</evidence>
<protein>
    <recommendedName>
        <fullName evidence="5">Bulb-type lectin domain-containing protein</fullName>
    </recommendedName>
</protein>
<evidence type="ECO:0000313" key="7">
    <source>
        <dbReference type="Proteomes" id="UP001408789"/>
    </source>
</evidence>
<feature type="domain" description="Bulb-type lectin" evidence="5">
    <location>
        <begin position="27"/>
        <end position="147"/>
    </location>
</feature>
<dbReference type="Pfam" id="PF01453">
    <property type="entry name" value="B_lectin"/>
    <property type="match status" value="1"/>
</dbReference>
<dbReference type="PANTHER" id="PTHR32444:SF89">
    <property type="entry name" value="S GLYCOPROTEIN"/>
    <property type="match status" value="1"/>
</dbReference>
<feature type="signal peptide" evidence="4">
    <location>
        <begin position="1"/>
        <end position="26"/>
    </location>
</feature>
<dbReference type="Proteomes" id="UP001408789">
    <property type="component" value="Unassembled WGS sequence"/>
</dbReference>
<dbReference type="GO" id="GO:0048544">
    <property type="term" value="P:recognition of pollen"/>
    <property type="evidence" value="ECO:0007669"/>
    <property type="project" value="InterPro"/>
</dbReference>
<dbReference type="FunFam" id="2.90.10.10:FF:000001">
    <property type="entry name" value="G-type lectin S-receptor-like serine/threonine-protein kinase"/>
    <property type="match status" value="1"/>
</dbReference>
<dbReference type="InterPro" id="IPR001480">
    <property type="entry name" value="Bulb-type_lectin_dom"/>
</dbReference>
<keyword evidence="1 4" id="KW-0732">Signal</keyword>
<proteinExistence type="predicted"/>
<sequence>MEKLHFHATTIIFIIFFLFFRVLSLATDTITPTKPLTVNQTLVSSGQVFELGFFNPGNGNWYIGIWYKQFEQKTYVCVANRDTPINSSSGKLTIGNNGNIILVNEAETAVWTSNISVPVRNTVAQLLDSGNFVLRLEHDENPENYVWESFKNPTDTLLPGMKLGWDWKTGVNRFLQSWKTVTDPGSGEYSFKMNIDGFPEIFLLKNETGMKKMYRTGPWNGLSFGRVSVTKNVSIIEFKFVDNADQISYSFEMKNTSVRSRLVMSSSGSFQRFIGVVSSQTWTLFWSVPRNLCDNYRRCGLFGVCDANATPLCKCMKGFRPKNQQ</sequence>
<dbReference type="AlphaFoldDB" id="A0AAP0GZ73"/>
<name>A0AAP0GZ73_9ASTR</name>
<reference evidence="6 7" key="1">
    <citation type="submission" date="2024-04" db="EMBL/GenBank/DDBJ databases">
        <title>The reference genome of an endangered Asteraceae, Deinandra increscens subsp. villosa, native to the Central Coast of California.</title>
        <authorList>
            <person name="Guilliams M."/>
            <person name="Hasenstab-Lehman K."/>
            <person name="Meyer R."/>
            <person name="Mcevoy S."/>
        </authorList>
    </citation>
    <scope>NUCLEOTIDE SEQUENCE [LARGE SCALE GENOMIC DNA]</scope>
    <source>
        <tissue evidence="6">Leaf</tissue>
    </source>
</reference>
<gene>
    <name evidence="6" type="ORF">SSX86_015595</name>
</gene>
<dbReference type="InterPro" id="IPR036426">
    <property type="entry name" value="Bulb-type_lectin_dom_sf"/>
</dbReference>
<keyword evidence="2" id="KW-1015">Disulfide bond</keyword>
<dbReference type="PANTHER" id="PTHR32444">
    <property type="entry name" value="BULB-TYPE LECTIN DOMAIN-CONTAINING PROTEIN"/>
    <property type="match status" value="1"/>
</dbReference>
<comment type="caution">
    <text evidence="6">The sequence shown here is derived from an EMBL/GenBank/DDBJ whole genome shotgun (WGS) entry which is preliminary data.</text>
</comment>
<dbReference type="Gene3D" id="2.90.10.10">
    <property type="entry name" value="Bulb-type lectin domain"/>
    <property type="match status" value="1"/>
</dbReference>
<feature type="chain" id="PRO_5043050328" description="Bulb-type lectin domain-containing protein" evidence="4">
    <location>
        <begin position="27"/>
        <end position="325"/>
    </location>
</feature>
<evidence type="ECO:0000313" key="6">
    <source>
        <dbReference type="EMBL" id="KAK9064215.1"/>
    </source>
</evidence>
<dbReference type="SMART" id="SM00108">
    <property type="entry name" value="B_lectin"/>
    <property type="match status" value="1"/>
</dbReference>
<keyword evidence="3" id="KW-0325">Glycoprotein</keyword>
<dbReference type="SUPFAM" id="SSF51110">
    <property type="entry name" value="alpha-D-mannose-specific plant lectins"/>
    <property type="match status" value="1"/>
</dbReference>